<keyword evidence="3" id="KW-1185">Reference proteome</keyword>
<dbReference type="InterPro" id="IPR052340">
    <property type="entry name" value="RNase_Y/CdgJ"/>
</dbReference>
<dbReference type="InterPro" id="IPR013976">
    <property type="entry name" value="HDOD"/>
</dbReference>
<gene>
    <name evidence="2" type="ORF">H5P27_05855</name>
</gene>
<protein>
    <submittedName>
        <fullName evidence="2">HDOD domain-containing protein</fullName>
    </submittedName>
</protein>
<dbReference type="Gene3D" id="1.10.3210.10">
    <property type="entry name" value="Hypothetical protein af1432"/>
    <property type="match status" value="1"/>
</dbReference>
<proteinExistence type="predicted"/>
<feature type="domain" description="HDOD" evidence="1">
    <location>
        <begin position="16"/>
        <end position="215"/>
    </location>
</feature>
<dbReference type="PANTHER" id="PTHR33525">
    <property type="match status" value="1"/>
</dbReference>
<sequence>MTKQEVIDFLLNGFVLSNLPDSFLRLQRIANDPHSDVEDVVAVVRMDPELAANLLKLANSSCYSTGTPVNSIEEAAQLLGMRAVVQSSLALGIISQIDIPHEHLDLRCFWKRCVSVAVISEKLHAKAPQFIRRIVDSNQLYTAGLLYDIGILALIEGFPSEMVGIIDGAELIGESIQEAESRVMGFTHQDVGRILFKKWGLSESLQCVAGYHHDPLSLKRRIHCPIVDLVHIADYICCKRDEGTPSSLKPRMLDQVWERSGISRTAIEEIELEVPQVFTATEAILSL</sequence>
<accession>A0A7X1B715</accession>
<dbReference type="PROSITE" id="PS51833">
    <property type="entry name" value="HDOD"/>
    <property type="match status" value="1"/>
</dbReference>
<dbReference type="RefSeq" id="WP_185659437.1">
    <property type="nucleotide sequence ID" value="NZ_CAWPOO010000006.1"/>
</dbReference>
<dbReference type="Pfam" id="PF08668">
    <property type="entry name" value="HDOD"/>
    <property type="match status" value="1"/>
</dbReference>
<dbReference type="EMBL" id="JACHVC010000006">
    <property type="protein sequence ID" value="MBC2605563.1"/>
    <property type="molecule type" value="Genomic_DNA"/>
</dbReference>
<dbReference type="PANTHER" id="PTHR33525:SF3">
    <property type="entry name" value="RIBONUCLEASE Y"/>
    <property type="match status" value="1"/>
</dbReference>
<reference evidence="2 3" key="1">
    <citation type="submission" date="2020-07" db="EMBL/GenBank/DDBJ databases">
        <authorList>
            <person name="Feng X."/>
        </authorList>
    </citation>
    <scope>NUCLEOTIDE SEQUENCE [LARGE SCALE GENOMIC DNA]</scope>
    <source>
        <strain evidence="2 3">JCM23202</strain>
    </source>
</reference>
<evidence type="ECO:0000313" key="2">
    <source>
        <dbReference type="EMBL" id="MBC2605563.1"/>
    </source>
</evidence>
<dbReference type="Proteomes" id="UP000526501">
    <property type="component" value="Unassembled WGS sequence"/>
</dbReference>
<organism evidence="2 3">
    <name type="scientific">Pelagicoccus albus</name>
    <dbReference type="NCBI Taxonomy" id="415222"/>
    <lineage>
        <taxon>Bacteria</taxon>
        <taxon>Pseudomonadati</taxon>
        <taxon>Verrucomicrobiota</taxon>
        <taxon>Opitutia</taxon>
        <taxon>Puniceicoccales</taxon>
        <taxon>Pelagicoccaceae</taxon>
        <taxon>Pelagicoccus</taxon>
    </lineage>
</organism>
<comment type="caution">
    <text evidence="2">The sequence shown here is derived from an EMBL/GenBank/DDBJ whole genome shotgun (WGS) entry which is preliminary data.</text>
</comment>
<evidence type="ECO:0000313" key="3">
    <source>
        <dbReference type="Proteomes" id="UP000526501"/>
    </source>
</evidence>
<dbReference type="SUPFAM" id="SSF109604">
    <property type="entry name" value="HD-domain/PDEase-like"/>
    <property type="match status" value="1"/>
</dbReference>
<dbReference type="AlphaFoldDB" id="A0A7X1B715"/>
<name>A0A7X1B715_9BACT</name>
<evidence type="ECO:0000259" key="1">
    <source>
        <dbReference type="PROSITE" id="PS51833"/>
    </source>
</evidence>